<dbReference type="GO" id="GO:0004341">
    <property type="term" value="F:gluconolactonase activity"/>
    <property type="evidence" value="ECO:0007669"/>
    <property type="project" value="UniProtKB-EC"/>
</dbReference>
<evidence type="ECO:0000256" key="1">
    <source>
        <dbReference type="ARBA" id="ARBA00022801"/>
    </source>
</evidence>
<organism evidence="4 5">
    <name type="scientific">Massilia aurea</name>
    <dbReference type="NCBI Taxonomy" id="373040"/>
    <lineage>
        <taxon>Bacteria</taxon>
        <taxon>Pseudomonadati</taxon>
        <taxon>Pseudomonadota</taxon>
        <taxon>Betaproteobacteria</taxon>
        <taxon>Burkholderiales</taxon>
        <taxon>Oxalobacteraceae</taxon>
        <taxon>Telluria group</taxon>
        <taxon>Massilia</taxon>
    </lineage>
</organism>
<feature type="signal peptide" evidence="2">
    <location>
        <begin position="1"/>
        <end position="37"/>
    </location>
</feature>
<accession>A0A7W9WZC0</accession>
<dbReference type="PANTHER" id="PTHR47572:SF4">
    <property type="entry name" value="LACTONASE DRP35"/>
    <property type="match status" value="1"/>
</dbReference>
<dbReference type="EC" id="3.1.1.17" evidence="4"/>
<dbReference type="InterPro" id="IPR051262">
    <property type="entry name" value="SMP-30/CGR1_Lactonase"/>
</dbReference>
<comment type="caution">
    <text evidence="4">The sequence shown here is derived from an EMBL/GenBank/DDBJ whole genome shotgun (WGS) entry which is preliminary data.</text>
</comment>
<dbReference type="Pfam" id="PF08450">
    <property type="entry name" value="SGL"/>
    <property type="match status" value="1"/>
</dbReference>
<reference evidence="4 5" key="1">
    <citation type="submission" date="2020-08" db="EMBL/GenBank/DDBJ databases">
        <title>The Agave Microbiome: Exploring the role of microbial communities in plant adaptations to desert environments.</title>
        <authorList>
            <person name="Partida-Martinez L.P."/>
        </authorList>
    </citation>
    <scope>NUCLEOTIDE SEQUENCE [LARGE SCALE GENOMIC DNA]</scope>
    <source>
        <strain evidence="4 5">AT3.2</strain>
    </source>
</reference>
<feature type="chain" id="PRO_5031048830" evidence="2">
    <location>
        <begin position="38"/>
        <end position="327"/>
    </location>
</feature>
<feature type="domain" description="SMP-30/Gluconolactonase/LRE-like region" evidence="3">
    <location>
        <begin position="71"/>
        <end position="312"/>
    </location>
</feature>
<proteinExistence type="predicted"/>
<evidence type="ECO:0000313" key="4">
    <source>
        <dbReference type="EMBL" id="MBB6133594.1"/>
    </source>
</evidence>
<evidence type="ECO:0000259" key="3">
    <source>
        <dbReference type="Pfam" id="PF08450"/>
    </source>
</evidence>
<evidence type="ECO:0000313" key="5">
    <source>
        <dbReference type="Proteomes" id="UP000540787"/>
    </source>
</evidence>
<protein>
    <submittedName>
        <fullName evidence="4">Gluconolactonase</fullName>
        <ecNumber evidence="4">3.1.1.17</ecNumber>
    </submittedName>
</protein>
<name>A0A7W9WZC0_9BURK</name>
<dbReference type="Proteomes" id="UP000540787">
    <property type="component" value="Unassembled WGS sequence"/>
</dbReference>
<dbReference type="RefSeq" id="WP_183553114.1">
    <property type="nucleotide sequence ID" value="NZ_JACHBX010000001.1"/>
</dbReference>
<gene>
    <name evidence="4" type="ORF">HD842_001705</name>
</gene>
<dbReference type="PANTHER" id="PTHR47572">
    <property type="entry name" value="LIPOPROTEIN-RELATED"/>
    <property type="match status" value="1"/>
</dbReference>
<keyword evidence="5" id="KW-1185">Reference proteome</keyword>
<dbReference type="InterPro" id="IPR013658">
    <property type="entry name" value="SGL"/>
</dbReference>
<dbReference type="InterPro" id="IPR011042">
    <property type="entry name" value="6-blade_b-propeller_TolB-like"/>
</dbReference>
<dbReference type="SUPFAM" id="SSF63829">
    <property type="entry name" value="Calcium-dependent phosphotriesterase"/>
    <property type="match status" value="1"/>
</dbReference>
<evidence type="ECO:0000256" key="2">
    <source>
        <dbReference type="SAM" id="SignalP"/>
    </source>
</evidence>
<sequence>MSVSPRRAARLTPLRVPFVRLMLAASVAAILSPAVSAAPAASCSGKAPSGELKAERIAAITPSRGEPGLYEGAVWTNGALYFSDFSFSEGFPSRVRKYTPGGNVTTAIEDAGSNGLAVDAKGALVAATHKYKALSRYDLADGKRTTVASQFQGQVFNSPNDIAIAADGTIYFTDPDYQKAAAPGGQPVTGIYRVGTDGAVTLVDGSRKNPNGIALSLDGKTLYVNASDGAVRAYPIKHGVPQAGRDLIKGIENGDGMTLDCHGNLYVTEHAPKRVRVFSPQGRELATIRVDANVTNVAFGGVDGKTLYITGAGAVWQLPLDVTGLPY</sequence>
<keyword evidence="1 4" id="KW-0378">Hydrolase</keyword>
<dbReference type="AlphaFoldDB" id="A0A7W9WZC0"/>
<dbReference type="EMBL" id="JACHBX010000001">
    <property type="protein sequence ID" value="MBB6133594.1"/>
    <property type="molecule type" value="Genomic_DNA"/>
</dbReference>
<dbReference type="Gene3D" id="2.120.10.30">
    <property type="entry name" value="TolB, C-terminal domain"/>
    <property type="match status" value="1"/>
</dbReference>
<keyword evidence="2" id="KW-0732">Signal</keyword>